<accession>A0A9X0CE61</accession>
<dbReference type="Pfam" id="PF07776">
    <property type="entry name" value="zf-AD"/>
    <property type="match status" value="1"/>
</dbReference>
<keyword evidence="1" id="KW-0863">Zinc-finger</keyword>
<dbReference type="Gene3D" id="3.40.1800.20">
    <property type="match status" value="1"/>
</dbReference>
<keyword evidence="5" id="KW-1185">Reference proteome</keyword>
<keyword evidence="1" id="KW-0862">Zinc</keyword>
<protein>
    <recommendedName>
        <fullName evidence="3">ZAD domain-containing protein</fullName>
    </recommendedName>
</protein>
<feature type="domain" description="ZAD" evidence="3">
    <location>
        <begin position="20"/>
        <end position="95"/>
    </location>
</feature>
<comment type="caution">
    <text evidence="4">The sequence shown here is derived from an EMBL/GenBank/DDBJ whole genome shotgun (WGS) entry which is preliminary data.</text>
</comment>
<feature type="binding site" evidence="1">
    <location>
        <position position="68"/>
    </location>
    <ligand>
        <name>Zn(2+)</name>
        <dbReference type="ChEBI" id="CHEBI:29105"/>
    </ligand>
</feature>
<dbReference type="AlphaFoldDB" id="A0A9X0CE61"/>
<dbReference type="EMBL" id="MU827835">
    <property type="protein sequence ID" value="KAJ7319482.1"/>
    <property type="molecule type" value="Genomic_DNA"/>
</dbReference>
<feature type="compositionally biased region" description="Basic and acidic residues" evidence="2">
    <location>
        <begin position="134"/>
        <end position="144"/>
    </location>
</feature>
<keyword evidence="1" id="KW-0479">Metal-binding</keyword>
<feature type="binding site" evidence="1">
    <location>
        <position position="25"/>
    </location>
    <ligand>
        <name>Zn(2+)</name>
        <dbReference type="ChEBI" id="CHEBI:29105"/>
    </ligand>
</feature>
<feature type="region of interest" description="Disordered" evidence="2">
    <location>
        <begin position="474"/>
        <end position="506"/>
    </location>
</feature>
<feature type="region of interest" description="Disordered" evidence="2">
    <location>
        <begin position="125"/>
        <end position="162"/>
    </location>
</feature>
<dbReference type="InterPro" id="IPR046496">
    <property type="entry name" value="DUF6589"/>
</dbReference>
<organism evidence="4 5">
    <name type="scientific">Desmophyllum pertusum</name>
    <dbReference type="NCBI Taxonomy" id="174260"/>
    <lineage>
        <taxon>Eukaryota</taxon>
        <taxon>Metazoa</taxon>
        <taxon>Cnidaria</taxon>
        <taxon>Anthozoa</taxon>
        <taxon>Hexacorallia</taxon>
        <taxon>Scleractinia</taxon>
        <taxon>Caryophylliina</taxon>
        <taxon>Caryophylliidae</taxon>
        <taxon>Desmophyllum</taxon>
    </lineage>
</organism>
<evidence type="ECO:0000313" key="5">
    <source>
        <dbReference type="Proteomes" id="UP001163046"/>
    </source>
</evidence>
<dbReference type="SMART" id="SM00868">
    <property type="entry name" value="zf-AD"/>
    <property type="match status" value="1"/>
</dbReference>
<feature type="compositionally biased region" description="Polar residues" evidence="2">
    <location>
        <begin position="149"/>
        <end position="162"/>
    </location>
</feature>
<reference evidence="4" key="1">
    <citation type="submission" date="2023-01" db="EMBL/GenBank/DDBJ databases">
        <title>Genome assembly of the deep-sea coral Lophelia pertusa.</title>
        <authorList>
            <person name="Herrera S."/>
            <person name="Cordes E."/>
        </authorList>
    </citation>
    <scope>NUCLEOTIDE SEQUENCE</scope>
    <source>
        <strain evidence="4">USNM1676648</strain>
        <tissue evidence="4">Polyp</tissue>
    </source>
</reference>
<feature type="compositionally biased region" description="Basic and acidic residues" evidence="2">
    <location>
        <begin position="797"/>
        <end position="812"/>
    </location>
</feature>
<evidence type="ECO:0000313" key="4">
    <source>
        <dbReference type="EMBL" id="KAJ7319482.1"/>
    </source>
</evidence>
<dbReference type="Pfam" id="PF20231">
    <property type="entry name" value="DUF6589"/>
    <property type="match status" value="1"/>
</dbReference>
<evidence type="ECO:0000259" key="3">
    <source>
        <dbReference type="PROSITE" id="PS51915"/>
    </source>
</evidence>
<name>A0A9X0CE61_9CNID</name>
<feature type="binding site" evidence="1">
    <location>
        <position position="22"/>
    </location>
    <ligand>
        <name>Zn(2+)</name>
        <dbReference type="ChEBI" id="CHEBI:29105"/>
    </ligand>
</feature>
<feature type="binding site" evidence="1">
    <location>
        <position position="71"/>
    </location>
    <ligand>
        <name>Zn(2+)</name>
        <dbReference type="ChEBI" id="CHEBI:29105"/>
    </ligand>
</feature>
<dbReference type="Proteomes" id="UP001163046">
    <property type="component" value="Unassembled WGS sequence"/>
</dbReference>
<proteinExistence type="predicted"/>
<sequence>MSNIQTPKKVYAASSHVNTSCCRLCKSVGDMSHSKNLFAKNNRALLATAEELYGGSLSQSELLPRLICRPCERRVNNFKSFKNTITETQMSFERIKRCIEVSPSAPRTLKSSKVNEPLIVRSSRRGINFGDEQPSGKKENRCEPLESLETPTTAQQEHTTESQVAAGMCVTEEEMMDMFLSKIDRELVHVARRETKSVLRDRGYPGLSNFTFEEILAEMRSLCPTVFTILSNMIQLDLNQDKNTAPLALIYGVVMFKRFHELSRVQRLNTVLLYGGNASKELMERLNRYGISMVPTMKYKIQENIGSHFLDLAVQMVKEGKTFVLVLDNIDWELKVHDMRSDKQNKSVHAVATSIVFDRIASDLPNNGPKKCLSDCNMKDLLKLSDEEQRCTRECYKIYIGRILCELFPAFEFLNGVVPVRTPCRYRAEMSSESVVVPLPVLMKDEKKYAEVVDVLDQLEVWVREIYSRAGMCAPPDEEHVPPGPPIAAPSRPDQPASHVPPVPQPDDPLANVKVPCFGDQLTRVRLAGAKDLRAGSHTPQDRLDHLYPYRIVDWHTKRSFLKVIFKKLYKNSAREQGTLRYFREKLQRRNVTIDVKHYEDCEQLFLTIGKCFTVEALVQFFGMETKDGRITRNRPPYYILDVDDNKRQYYDSVLDKFIDQFLITPPTNDDEESSPDSEDFVRNYSLCLLKYYFLIFDFKDAVKEGNGERIATLHKHLLSHFKALPGFNNYAIEMLISVVQNNVFLSEAEAHQCIWASTVNWKGGAGKNIEIDLLQENRNKSIKKAIKSMGPNKTDNAIDKSSRASGGEDKIGENFDVQIHRATQSSSHSHRSTDADESIVMENLRVVKPFAIVPNRMHDSFPDILPDPLVSLDQTELDKWLARHKRNLLLDAPLGLDDEEDS</sequence>
<gene>
    <name evidence="4" type="ORF">OS493_036125</name>
</gene>
<dbReference type="GO" id="GO:0005634">
    <property type="term" value="C:nucleus"/>
    <property type="evidence" value="ECO:0007669"/>
    <property type="project" value="InterPro"/>
</dbReference>
<dbReference type="InterPro" id="IPR012934">
    <property type="entry name" value="Znf_AD"/>
</dbReference>
<dbReference type="PROSITE" id="PS51915">
    <property type="entry name" value="ZAD"/>
    <property type="match status" value="1"/>
</dbReference>
<feature type="region of interest" description="Disordered" evidence="2">
    <location>
        <begin position="789"/>
        <end position="812"/>
    </location>
</feature>
<evidence type="ECO:0000256" key="1">
    <source>
        <dbReference type="PROSITE-ProRule" id="PRU01263"/>
    </source>
</evidence>
<dbReference type="OrthoDB" id="5957919at2759"/>
<evidence type="ECO:0000256" key="2">
    <source>
        <dbReference type="SAM" id="MobiDB-lite"/>
    </source>
</evidence>
<dbReference type="GO" id="GO:0008270">
    <property type="term" value="F:zinc ion binding"/>
    <property type="evidence" value="ECO:0007669"/>
    <property type="project" value="UniProtKB-UniRule"/>
</dbReference>